<keyword evidence="2" id="KW-1185">Reference proteome</keyword>
<evidence type="ECO:0000313" key="2">
    <source>
        <dbReference type="Proteomes" id="UP001165960"/>
    </source>
</evidence>
<evidence type="ECO:0000313" key="1">
    <source>
        <dbReference type="EMBL" id="KAJ9071541.1"/>
    </source>
</evidence>
<reference evidence="1" key="1">
    <citation type="submission" date="2022-04" db="EMBL/GenBank/DDBJ databases">
        <title>Genome of the entomopathogenic fungus Entomophthora muscae.</title>
        <authorList>
            <person name="Elya C."/>
            <person name="Lovett B.R."/>
            <person name="Lee E."/>
            <person name="Macias A.M."/>
            <person name="Hajek A.E."/>
            <person name="De Bivort B.L."/>
            <person name="Kasson M.T."/>
            <person name="De Fine Licht H.H."/>
            <person name="Stajich J.E."/>
        </authorList>
    </citation>
    <scope>NUCLEOTIDE SEQUENCE</scope>
    <source>
        <strain evidence="1">Berkeley</strain>
    </source>
</reference>
<comment type="caution">
    <text evidence="1">The sequence shown here is derived from an EMBL/GenBank/DDBJ whole genome shotgun (WGS) entry which is preliminary data.</text>
</comment>
<dbReference type="EMBL" id="QTSX02003169">
    <property type="protein sequence ID" value="KAJ9071541.1"/>
    <property type="molecule type" value="Genomic_DNA"/>
</dbReference>
<organism evidence="1 2">
    <name type="scientific">Entomophthora muscae</name>
    <dbReference type="NCBI Taxonomy" id="34485"/>
    <lineage>
        <taxon>Eukaryota</taxon>
        <taxon>Fungi</taxon>
        <taxon>Fungi incertae sedis</taxon>
        <taxon>Zoopagomycota</taxon>
        <taxon>Entomophthoromycotina</taxon>
        <taxon>Entomophthoromycetes</taxon>
        <taxon>Entomophthorales</taxon>
        <taxon>Entomophthoraceae</taxon>
        <taxon>Entomophthora</taxon>
    </lineage>
</organism>
<name>A0ACC2TAS9_9FUNG</name>
<sequence length="79" mass="8964">MAHLPRGKLVVLVIEARDLKNKDGLFGKNDPFIKLKLDKFKEKTSTKRMLVQKQPGMKPSRSPFPLVRLTSALNAMTMI</sequence>
<accession>A0ACC2TAS9</accession>
<protein>
    <submittedName>
        <fullName evidence="1">Uncharacterized protein</fullName>
    </submittedName>
</protein>
<proteinExistence type="predicted"/>
<gene>
    <name evidence="1" type="ORF">DSO57_1035898</name>
</gene>
<dbReference type="Proteomes" id="UP001165960">
    <property type="component" value="Unassembled WGS sequence"/>
</dbReference>